<keyword evidence="3" id="KW-1185">Reference proteome</keyword>
<proteinExistence type="predicted"/>
<dbReference type="Proteomes" id="UP000605253">
    <property type="component" value="Unassembled WGS sequence"/>
</dbReference>
<evidence type="ECO:0000313" key="2">
    <source>
        <dbReference type="EMBL" id="GGF92755.1"/>
    </source>
</evidence>
<protein>
    <submittedName>
        <fullName evidence="2">Membrane protein</fullName>
    </submittedName>
</protein>
<dbReference type="EMBL" id="BMEO01000004">
    <property type="protein sequence ID" value="GGF92755.1"/>
    <property type="molecule type" value="Genomic_DNA"/>
</dbReference>
<name>A0A917CQ86_9GAMM</name>
<accession>A0A917CQ86</accession>
<keyword evidence="1" id="KW-1133">Transmembrane helix</keyword>
<dbReference type="Pfam" id="PF16357">
    <property type="entry name" value="PepSY_TM_like_2"/>
    <property type="match status" value="1"/>
</dbReference>
<reference evidence="2" key="2">
    <citation type="submission" date="2020-09" db="EMBL/GenBank/DDBJ databases">
        <authorList>
            <person name="Sun Q."/>
            <person name="Zhou Y."/>
        </authorList>
    </citation>
    <scope>NUCLEOTIDE SEQUENCE</scope>
    <source>
        <strain evidence="2">CGMCC 1.12181</strain>
    </source>
</reference>
<evidence type="ECO:0000313" key="3">
    <source>
        <dbReference type="Proteomes" id="UP000605253"/>
    </source>
</evidence>
<feature type="transmembrane region" description="Helical" evidence="1">
    <location>
        <begin position="157"/>
        <end position="174"/>
    </location>
</feature>
<dbReference type="AlphaFoldDB" id="A0A917CQ86"/>
<dbReference type="InterPro" id="IPR032307">
    <property type="entry name" value="PepSY_TM-like_2"/>
</dbReference>
<keyword evidence="1" id="KW-0812">Transmembrane</keyword>
<gene>
    <name evidence="2" type="ORF">GCM10011365_12530</name>
</gene>
<dbReference type="PANTHER" id="PTHR40115:SF1">
    <property type="entry name" value="INNER MEMBRANE PROTEIN WITH PEPSY TM HELIX"/>
    <property type="match status" value="1"/>
</dbReference>
<sequence>MMLFAITGITLNHPDWFESDPKEVYLEAQLPGSLLAPLARQQTGPLPNVIEQWLDQQLNHELAMTKITPEWSTYEIYFQQPIPGGDRWLSINLDDGLVTYSSTDRGWVAWLNDLHKGRNTHWLWILFLDIFSVAVLVFCLTGLLLLQIHSKNRPSTWYITAGGLLLPVLIILFFL</sequence>
<dbReference type="PANTHER" id="PTHR40115">
    <property type="entry name" value="INNER MEMBRANE PROTEIN WITH PEPSY TM HELIX"/>
    <property type="match status" value="1"/>
</dbReference>
<feature type="transmembrane region" description="Helical" evidence="1">
    <location>
        <begin position="122"/>
        <end position="145"/>
    </location>
</feature>
<comment type="caution">
    <text evidence="2">The sequence shown here is derived from an EMBL/GenBank/DDBJ whole genome shotgun (WGS) entry which is preliminary data.</text>
</comment>
<organism evidence="2 3">
    <name type="scientific">Marinicella pacifica</name>
    <dbReference type="NCBI Taxonomy" id="1171543"/>
    <lineage>
        <taxon>Bacteria</taxon>
        <taxon>Pseudomonadati</taxon>
        <taxon>Pseudomonadota</taxon>
        <taxon>Gammaproteobacteria</taxon>
        <taxon>Lysobacterales</taxon>
        <taxon>Marinicellaceae</taxon>
        <taxon>Marinicella</taxon>
    </lineage>
</organism>
<keyword evidence="1" id="KW-0472">Membrane</keyword>
<evidence type="ECO:0000256" key="1">
    <source>
        <dbReference type="SAM" id="Phobius"/>
    </source>
</evidence>
<reference evidence="2" key="1">
    <citation type="journal article" date="2014" name="Int. J. Syst. Evol. Microbiol.">
        <title>Complete genome sequence of Corynebacterium casei LMG S-19264T (=DSM 44701T), isolated from a smear-ripened cheese.</title>
        <authorList>
            <consortium name="US DOE Joint Genome Institute (JGI-PGF)"/>
            <person name="Walter F."/>
            <person name="Albersmeier A."/>
            <person name="Kalinowski J."/>
            <person name="Ruckert C."/>
        </authorList>
    </citation>
    <scope>NUCLEOTIDE SEQUENCE</scope>
    <source>
        <strain evidence="2">CGMCC 1.12181</strain>
    </source>
</reference>